<comment type="caution">
    <text evidence="2">The sequence shown here is derived from an EMBL/GenBank/DDBJ whole genome shotgun (WGS) entry which is preliminary data.</text>
</comment>
<feature type="compositionally biased region" description="Basic and acidic residues" evidence="1">
    <location>
        <begin position="95"/>
        <end position="104"/>
    </location>
</feature>
<organism evidence="2 3">
    <name type="scientific">Portunus trituberculatus</name>
    <name type="common">Swimming crab</name>
    <name type="synonym">Neptunus trituberculatus</name>
    <dbReference type="NCBI Taxonomy" id="210409"/>
    <lineage>
        <taxon>Eukaryota</taxon>
        <taxon>Metazoa</taxon>
        <taxon>Ecdysozoa</taxon>
        <taxon>Arthropoda</taxon>
        <taxon>Crustacea</taxon>
        <taxon>Multicrustacea</taxon>
        <taxon>Malacostraca</taxon>
        <taxon>Eumalacostraca</taxon>
        <taxon>Eucarida</taxon>
        <taxon>Decapoda</taxon>
        <taxon>Pleocyemata</taxon>
        <taxon>Brachyura</taxon>
        <taxon>Eubrachyura</taxon>
        <taxon>Portunoidea</taxon>
        <taxon>Portunidae</taxon>
        <taxon>Portuninae</taxon>
        <taxon>Portunus</taxon>
    </lineage>
</organism>
<dbReference type="Proteomes" id="UP000324222">
    <property type="component" value="Unassembled WGS sequence"/>
</dbReference>
<feature type="region of interest" description="Disordered" evidence="1">
    <location>
        <begin position="1"/>
        <end position="124"/>
    </location>
</feature>
<sequence>MINTRIAGVHGTAHGSSALPTTSCLLPSGSRRDHAGPRGATLASPRSGWASLSLAGLDPRRDDTLGREPRIKSGRDIYAAAAGPPSAHGAKRRSSMPERLEHNRGRGPAVGVGHLNHGPRRRYPSARRCPTLADLRSSPSCAHENSPSHLKGTQPVCVTTGTEEHLTARAAPAALTVYLPGVLKGPSGWALMAASPVPHHTPITTTTTVSHEHLHTSSRLLQHHSLP</sequence>
<feature type="compositionally biased region" description="Basic and acidic residues" evidence="1">
    <location>
        <begin position="58"/>
        <end position="75"/>
    </location>
</feature>
<dbReference type="EMBL" id="VSRR010002536">
    <property type="protein sequence ID" value="MPC31965.1"/>
    <property type="molecule type" value="Genomic_DNA"/>
</dbReference>
<evidence type="ECO:0000313" key="2">
    <source>
        <dbReference type="EMBL" id="MPC31965.1"/>
    </source>
</evidence>
<keyword evidence="3" id="KW-1185">Reference proteome</keyword>
<dbReference type="AlphaFoldDB" id="A0A5B7EF04"/>
<reference evidence="2 3" key="1">
    <citation type="submission" date="2019-05" db="EMBL/GenBank/DDBJ databases">
        <title>Another draft genome of Portunus trituberculatus and its Hox gene families provides insights of decapod evolution.</title>
        <authorList>
            <person name="Jeong J.-H."/>
            <person name="Song I."/>
            <person name="Kim S."/>
            <person name="Choi T."/>
            <person name="Kim D."/>
            <person name="Ryu S."/>
            <person name="Kim W."/>
        </authorList>
    </citation>
    <scope>NUCLEOTIDE SEQUENCE [LARGE SCALE GENOMIC DNA]</scope>
    <source>
        <tissue evidence="2">Muscle</tissue>
    </source>
</reference>
<accession>A0A5B7EF04</accession>
<protein>
    <submittedName>
        <fullName evidence="2">Uncharacterized protein</fullName>
    </submittedName>
</protein>
<name>A0A5B7EF04_PORTR</name>
<evidence type="ECO:0000313" key="3">
    <source>
        <dbReference type="Proteomes" id="UP000324222"/>
    </source>
</evidence>
<evidence type="ECO:0000256" key="1">
    <source>
        <dbReference type="SAM" id="MobiDB-lite"/>
    </source>
</evidence>
<feature type="compositionally biased region" description="Polar residues" evidence="1">
    <location>
        <begin position="14"/>
        <end position="25"/>
    </location>
</feature>
<feature type="compositionally biased region" description="Low complexity" evidence="1">
    <location>
        <begin position="79"/>
        <end position="88"/>
    </location>
</feature>
<proteinExistence type="predicted"/>
<gene>
    <name evidence="2" type="ORF">E2C01_025266</name>
</gene>